<dbReference type="Proteomes" id="UP000486903">
    <property type="component" value="Unassembled WGS sequence"/>
</dbReference>
<evidence type="ECO:0000313" key="6">
    <source>
        <dbReference type="Proteomes" id="UP000473681"/>
    </source>
</evidence>
<accession>A0A0C2SFE0</accession>
<proteinExistence type="predicted"/>
<protein>
    <submittedName>
        <fullName evidence="1">UDP-N-acetylglucosamine pyrophosphorylase</fullName>
    </submittedName>
</protein>
<dbReference type="Proteomes" id="UP000472355">
    <property type="component" value="Unassembled WGS sequence"/>
</dbReference>
<reference evidence="1 5" key="1">
    <citation type="submission" date="2019-02" db="EMBL/GenBank/DDBJ databases">
        <title>Genome sequencing of Clostridium botulinum clinical isolates.</title>
        <authorList>
            <person name="Brunt J."/>
            <person name="Van Vliet A.H.M."/>
            <person name="Stringer S.C."/>
            <person name="Grant K.A."/>
            <person name="Carter A.C."/>
            <person name="Peck M.W."/>
        </authorList>
    </citation>
    <scope>NUCLEOTIDE SEQUENCE [LARGE SCALE GENOMIC DNA]</scope>
    <source>
        <strain evidence="1 5">H113700579</strain>
    </source>
</reference>
<dbReference type="OrthoDB" id="1925583at2"/>
<evidence type="ECO:0000313" key="4">
    <source>
        <dbReference type="EMBL" id="NFV24834.1"/>
    </source>
</evidence>
<organism evidence="1 5">
    <name type="scientific">Clostridium botulinum</name>
    <dbReference type="NCBI Taxonomy" id="1491"/>
    <lineage>
        <taxon>Bacteria</taxon>
        <taxon>Bacillati</taxon>
        <taxon>Bacillota</taxon>
        <taxon>Clostridia</taxon>
        <taxon>Eubacteriales</taxon>
        <taxon>Clostridiaceae</taxon>
        <taxon>Clostridium</taxon>
    </lineage>
</organism>
<sequence>MKLELTIFELGQALKKIEKNHELDLLIKSTLNGGWMTLRGMANIQKVPGLTLGCSSKGNNIIDIKIKDNNGQGSTLKLTGAKEKKFNVEISSTRYMELGSRNKANANEIKINKNECKLRIDENMIFTIKASIDEIKEIIK</sequence>
<dbReference type="EMBL" id="SXFB01000001">
    <property type="protein sequence ID" value="NFV24834.1"/>
    <property type="molecule type" value="Genomic_DNA"/>
</dbReference>
<dbReference type="EMBL" id="SGKU01000001">
    <property type="protein sequence ID" value="NFA41152.1"/>
    <property type="molecule type" value="Genomic_DNA"/>
</dbReference>
<dbReference type="Proteomes" id="UP000473681">
    <property type="component" value="Unassembled WGS sequence"/>
</dbReference>
<evidence type="ECO:0000313" key="2">
    <source>
        <dbReference type="EMBL" id="NFF88210.1"/>
    </source>
</evidence>
<gene>
    <name evidence="1" type="ORF">EXM65_00845</name>
    <name evidence="2" type="ORF">FC774_10060</name>
    <name evidence="3" type="ORF">FDB51_15850</name>
    <name evidence="4" type="ORF">FDG31_01360</name>
</gene>
<dbReference type="EMBL" id="SWOV01000024">
    <property type="protein sequence ID" value="NFF88210.1"/>
    <property type="molecule type" value="Genomic_DNA"/>
</dbReference>
<evidence type="ECO:0000313" key="3">
    <source>
        <dbReference type="EMBL" id="NFN36550.1"/>
    </source>
</evidence>
<evidence type="ECO:0000313" key="7">
    <source>
        <dbReference type="Proteomes" id="UP000476820"/>
    </source>
</evidence>
<comment type="caution">
    <text evidence="1">The sequence shown here is derived from an EMBL/GenBank/DDBJ whole genome shotgun (WGS) entry which is preliminary data.</text>
</comment>
<name>A0A0C2SFE0_CLOBO</name>
<evidence type="ECO:0000313" key="1">
    <source>
        <dbReference type="EMBL" id="NFA41152.1"/>
    </source>
</evidence>
<evidence type="ECO:0000313" key="8">
    <source>
        <dbReference type="Proteomes" id="UP000486903"/>
    </source>
</evidence>
<reference evidence="6 7" key="2">
    <citation type="submission" date="2019-04" db="EMBL/GenBank/DDBJ databases">
        <title>Genome sequencing of Clostridium botulinum Groups I-IV and Clostridium butyricum.</title>
        <authorList>
            <person name="Brunt J."/>
            <person name="Van Vliet A.H.M."/>
            <person name="Stringer S.C."/>
            <person name="Carter A.T."/>
            <person name="Peck M.W."/>
        </authorList>
    </citation>
    <scope>NUCLEOTIDE SEQUENCE [LARGE SCALE GENOMIC DNA]</scope>
    <source>
        <strain evidence="2 7">1605</strain>
        <strain evidence="4 8">BL81</strain>
        <strain evidence="3 6">CB-K-33E</strain>
    </source>
</reference>
<evidence type="ECO:0000313" key="5">
    <source>
        <dbReference type="Proteomes" id="UP000472355"/>
    </source>
</evidence>
<dbReference type="Proteomes" id="UP000476820">
    <property type="component" value="Unassembled WGS sequence"/>
</dbReference>
<dbReference type="AlphaFoldDB" id="A0A0C2SFE0"/>
<dbReference type="RefSeq" id="WP_003369565.1">
    <property type="nucleotide sequence ID" value="NZ_CP010520.1"/>
</dbReference>
<dbReference type="EMBL" id="SWVK01000025">
    <property type="protein sequence ID" value="NFN36550.1"/>
    <property type="molecule type" value="Genomic_DNA"/>
</dbReference>